<evidence type="ECO:0000259" key="7">
    <source>
        <dbReference type="PROSITE" id="PS51292"/>
    </source>
</evidence>
<sequence length="270" mass="30891">MDTNSWRPNQGTEASMDNSDWRSGLQPESRQRVVNKVMETLKKHLPVSGEVGLWELWRIAQTFEEKIFTAATSLSDYLRKISLKMLTMETRSQGNIAANIPPNWRPNQGNEADMNYSDWRSGLQPDSRQRIVYKIMNTLERRFPVSDQEEFHKLQKIAQMFEEKIFAAATSQSDYLRKISLKMLTMETKSQGNIATNIRPNQGSNVEGIPEDAVCRICFLEFGGTDTLKMECSCKGELALVHRECAVKWFSIKGGRTCDVCNQEVQNLPQ</sequence>
<keyword evidence="5" id="KW-0539">Nucleus</keyword>
<keyword evidence="3" id="KW-0863">Zinc-finger</keyword>
<dbReference type="SUPFAM" id="SSF47040">
    <property type="entry name" value="Kix domain of CBP (creb binding protein)"/>
    <property type="match status" value="2"/>
</dbReference>
<evidence type="ECO:0000256" key="4">
    <source>
        <dbReference type="ARBA" id="ARBA00022833"/>
    </source>
</evidence>
<dbReference type="InterPro" id="IPR044661">
    <property type="entry name" value="MED15a/b/c-like"/>
</dbReference>
<gene>
    <name evidence="8" type="ORF">Fmac_020078</name>
</gene>
<feature type="compositionally biased region" description="Polar residues" evidence="6">
    <location>
        <begin position="1"/>
        <end position="18"/>
    </location>
</feature>
<name>A0ABD1M9S7_9FABA</name>
<protein>
    <recommendedName>
        <fullName evidence="7">RING-CH-type domain-containing protein</fullName>
    </recommendedName>
</protein>
<dbReference type="FunFam" id="1.10.246.20:FF:000003">
    <property type="entry name" value="Mediator of RNA polymerase II transcription subunit 15a"/>
    <property type="match status" value="2"/>
</dbReference>
<feature type="domain" description="RING-CH-type" evidence="7">
    <location>
        <begin position="207"/>
        <end position="268"/>
    </location>
</feature>
<dbReference type="EMBL" id="JBGMDY010000006">
    <property type="protein sequence ID" value="KAL2332497.1"/>
    <property type="molecule type" value="Genomic_DNA"/>
</dbReference>
<keyword evidence="2" id="KW-0479">Metal-binding</keyword>
<dbReference type="PANTHER" id="PTHR33137:SF4">
    <property type="entry name" value="MEDIATOR OF RNA POLYMERASE II TRANSCRIPTION SUBUNIT 15A-RELATED"/>
    <property type="match status" value="1"/>
</dbReference>
<comment type="subcellular location">
    <subcellularLocation>
        <location evidence="1">Nucleus</location>
    </subcellularLocation>
</comment>
<keyword evidence="9" id="KW-1185">Reference proteome</keyword>
<proteinExistence type="predicted"/>
<dbReference type="PROSITE" id="PS51292">
    <property type="entry name" value="ZF_RING_CH"/>
    <property type="match status" value="1"/>
</dbReference>
<dbReference type="SMART" id="SM00744">
    <property type="entry name" value="RINGv"/>
    <property type="match status" value="1"/>
</dbReference>
<dbReference type="AlphaFoldDB" id="A0ABD1M9S7"/>
<evidence type="ECO:0000313" key="8">
    <source>
        <dbReference type="EMBL" id="KAL2332497.1"/>
    </source>
</evidence>
<dbReference type="InterPro" id="IPR011016">
    <property type="entry name" value="Znf_RING-CH"/>
</dbReference>
<evidence type="ECO:0000313" key="9">
    <source>
        <dbReference type="Proteomes" id="UP001603857"/>
    </source>
</evidence>
<dbReference type="GO" id="GO:0005634">
    <property type="term" value="C:nucleus"/>
    <property type="evidence" value="ECO:0007669"/>
    <property type="project" value="UniProtKB-SubCell"/>
</dbReference>
<evidence type="ECO:0000256" key="5">
    <source>
        <dbReference type="ARBA" id="ARBA00023242"/>
    </source>
</evidence>
<evidence type="ECO:0000256" key="1">
    <source>
        <dbReference type="ARBA" id="ARBA00004123"/>
    </source>
</evidence>
<dbReference type="SUPFAM" id="SSF57850">
    <property type="entry name" value="RING/U-box"/>
    <property type="match status" value="1"/>
</dbReference>
<dbReference type="Gene3D" id="1.10.246.20">
    <property type="entry name" value="Coactivator CBP, KIX domain"/>
    <property type="match status" value="2"/>
</dbReference>
<evidence type="ECO:0000256" key="6">
    <source>
        <dbReference type="SAM" id="MobiDB-lite"/>
    </source>
</evidence>
<dbReference type="Pfam" id="PF16987">
    <property type="entry name" value="KIX_2"/>
    <property type="match status" value="2"/>
</dbReference>
<dbReference type="CDD" id="cd16495">
    <property type="entry name" value="RING_CH-C4HC3_MARCH"/>
    <property type="match status" value="1"/>
</dbReference>
<keyword evidence="4" id="KW-0862">Zinc</keyword>
<dbReference type="PANTHER" id="PTHR33137">
    <property type="entry name" value="MEDIATOR OF RNA POLYMERASE II TRANSCRIPTION SUBUNIT 15A-RELATED"/>
    <property type="match status" value="1"/>
</dbReference>
<feature type="region of interest" description="Disordered" evidence="6">
    <location>
        <begin position="1"/>
        <end position="29"/>
    </location>
</feature>
<dbReference type="InterPro" id="IPR013083">
    <property type="entry name" value="Znf_RING/FYVE/PHD"/>
</dbReference>
<comment type="caution">
    <text evidence="8">The sequence shown here is derived from an EMBL/GenBank/DDBJ whole genome shotgun (WGS) entry which is preliminary data.</text>
</comment>
<dbReference type="Gene3D" id="3.30.40.10">
    <property type="entry name" value="Zinc/RING finger domain, C3HC4 (zinc finger)"/>
    <property type="match status" value="1"/>
</dbReference>
<dbReference type="Pfam" id="PF12906">
    <property type="entry name" value="RINGv"/>
    <property type="match status" value="1"/>
</dbReference>
<dbReference type="InterPro" id="IPR036546">
    <property type="entry name" value="MED15_KIX"/>
</dbReference>
<evidence type="ECO:0000256" key="3">
    <source>
        <dbReference type="ARBA" id="ARBA00022771"/>
    </source>
</evidence>
<evidence type="ECO:0000256" key="2">
    <source>
        <dbReference type="ARBA" id="ARBA00022723"/>
    </source>
</evidence>
<dbReference type="Proteomes" id="UP001603857">
    <property type="component" value="Unassembled WGS sequence"/>
</dbReference>
<accession>A0ABD1M9S7</accession>
<dbReference type="GO" id="GO:0008270">
    <property type="term" value="F:zinc ion binding"/>
    <property type="evidence" value="ECO:0007669"/>
    <property type="project" value="UniProtKB-KW"/>
</dbReference>
<organism evidence="8 9">
    <name type="scientific">Flemingia macrophylla</name>
    <dbReference type="NCBI Taxonomy" id="520843"/>
    <lineage>
        <taxon>Eukaryota</taxon>
        <taxon>Viridiplantae</taxon>
        <taxon>Streptophyta</taxon>
        <taxon>Embryophyta</taxon>
        <taxon>Tracheophyta</taxon>
        <taxon>Spermatophyta</taxon>
        <taxon>Magnoliopsida</taxon>
        <taxon>eudicotyledons</taxon>
        <taxon>Gunneridae</taxon>
        <taxon>Pentapetalae</taxon>
        <taxon>rosids</taxon>
        <taxon>fabids</taxon>
        <taxon>Fabales</taxon>
        <taxon>Fabaceae</taxon>
        <taxon>Papilionoideae</taxon>
        <taxon>50 kb inversion clade</taxon>
        <taxon>NPAAA clade</taxon>
        <taxon>indigoferoid/millettioid clade</taxon>
        <taxon>Phaseoleae</taxon>
        <taxon>Flemingia</taxon>
    </lineage>
</organism>
<dbReference type="InterPro" id="IPR036529">
    <property type="entry name" value="KIX_dom_sf"/>
</dbReference>
<reference evidence="8 9" key="1">
    <citation type="submission" date="2024-08" db="EMBL/GenBank/DDBJ databases">
        <title>Insights into the chromosomal genome structure of Flemingia macrophylla.</title>
        <authorList>
            <person name="Ding Y."/>
            <person name="Zhao Y."/>
            <person name="Bi W."/>
            <person name="Wu M."/>
            <person name="Zhao G."/>
            <person name="Gong Y."/>
            <person name="Li W."/>
            <person name="Zhang P."/>
        </authorList>
    </citation>
    <scope>NUCLEOTIDE SEQUENCE [LARGE SCALE GENOMIC DNA]</scope>
    <source>
        <strain evidence="8">DYQJB</strain>
        <tissue evidence="8">Leaf</tissue>
    </source>
</reference>